<dbReference type="GO" id="GO:0022857">
    <property type="term" value="F:transmembrane transporter activity"/>
    <property type="evidence" value="ECO:0007669"/>
    <property type="project" value="UniProtKB-UniRule"/>
</dbReference>
<dbReference type="STRING" id="617002.SAMN05660653_00872"/>
<organism evidence="2 3">
    <name type="scientific">Desulfonatronum thiosulfatophilum</name>
    <dbReference type="NCBI Taxonomy" id="617002"/>
    <lineage>
        <taxon>Bacteria</taxon>
        <taxon>Pseudomonadati</taxon>
        <taxon>Thermodesulfobacteriota</taxon>
        <taxon>Desulfovibrionia</taxon>
        <taxon>Desulfovibrionales</taxon>
        <taxon>Desulfonatronaceae</taxon>
        <taxon>Desulfonatronum</taxon>
    </lineage>
</organism>
<dbReference type="PANTHER" id="PTHR34300:SF2">
    <property type="entry name" value="QUEUOSINE PRECURSOR TRANSPORTER-RELATED"/>
    <property type="match status" value="1"/>
</dbReference>
<gene>
    <name evidence="2" type="ORF">SAMN05660653_00872</name>
</gene>
<evidence type="ECO:0000313" key="3">
    <source>
        <dbReference type="Proteomes" id="UP000198771"/>
    </source>
</evidence>
<dbReference type="EMBL" id="FMXO01000004">
    <property type="protein sequence ID" value="SDB18077.1"/>
    <property type="molecule type" value="Genomic_DNA"/>
</dbReference>
<proteinExistence type="inferred from homology"/>
<reference evidence="2 3" key="1">
    <citation type="submission" date="2016-10" db="EMBL/GenBank/DDBJ databases">
        <authorList>
            <person name="de Groot N.N."/>
        </authorList>
    </citation>
    <scope>NUCLEOTIDE SEQUENCE [LARGE SCALE GENOMIC DNA]</scope>
    <source>
        <strain evidence="2 3">ASO4-2</strain>
    </source>
</reference>
<keyword evidence="1" id="KW-0813">Transport</keyword>
<dbReference type="InterPro" id="IPR003744">
    <property type="entry name" value="YhhQ"/>
</dbReference>
<feature type="transmembrane region" description="Helical" evidence="1">
    <location>
        <begin position="191"/>
        <end position="215"/>
    </location>
</feature>
<feature type="transmembrane region" description="Helical" evidence="1">
    <location>
        <begin position="84"/>
        <end position="107"/>
    </location>
</feature>
<dbReference type="HAMAP" id="MF_02088">
    <property type="entry name" value="Q_prec_transport"/>
    <property type="match status" value="1"/>
</dbReference>
<feature type="transmembrane region" description="Helical" evidence="1">
    <location>
        <begin position="158"/>
        <end position="185"/>
    </location>
</feature>
<comment type="function">
    <text evidence="1">Involved in the import of queuosine (Q) precursors, required for Q precursor salvage.</text>
</comment>
<keyword evidence="1" id="KW-1003">Cell membrane</keyword>
<comment type="subcellular location">
    <subcellularLocation>
        <location evidence="1">Cell membrane</location>
        <topology evidence="1">Multi-pass membrane protein</topology>
    </subcellularLocation>
</comment>
<name>A0A1G6BBT0_9BACT</name>
<dbReference type="GO" id="GO:0005886">
    <property type="term" value="C:plasma membrane"/>
    <property type="evidence" value="ECO:0007669"/>
    <property type="project" value="UniProtKB-SubCell"/>
</dbReference>
<feature type="transmembrane region" description="Helical" evidence="1">
    <location>
        <begin position="51"/>
        <end position="72"/>
    </location>
</feature>
<dbReference type="PANTHER" id="PTHR34300">
    <property type="entry name" value="QUEUOSINE PRECURSOR TRANSPORTER-RELATED"/>
    <property type="match status" value="1"/>
</dbReference>
<protein>
    <recommendedName>
        <fullName evidence="1">Probable queuosine precursor transporter</fullName>
        <shortName evidence="1">Q precursor transporter</shortName>
    </recommendedName>
</protein>
<keyword evidence="1" id="KW-0812">Transmembrane</keyword>
<dbReference type="RefSeq" id="WP_092117631.1">
    <property type="nucleotide sequence ID" value="NZ_FMXO01000004.1"/>
</dbReference>
<accession>A0A1G6BBT0</accession>
<sequence length="231" mass="26359">MNEALWIGFALLDLIMVLVVFRWFGKPGLFALIVFNLILCNVQVLKTIELFGLTTTLGNILYASVFFATDLLNEHYGKEEAKKAVMLGFFSLILAMAYMQIALVFIPSPTDFAQPHLEAIFGVLPRIVLASMVAYLISQWHDIWAFQFWKNRTAGKHLWLRNNASTLVSQLLDTLIFCSIAFIGIFPMDVWIQIVLSTYLIKLLVAFLDTPFIYLAARYKPRDVLAVRENK</sequence>
<dbReference type="OrthoDB" id="7065604at2"/>
<feature type="transmembrane region" description="Helical" evidence="1">
    <location>
        <begin position="6"/>
        <end position="24"/>
    </location>
</feature>
<dbReference type="NCBIfam" id="TIGR00697">
    <property type="entry name" value="queuosine precursor transporter"/>
    <property type="match status" value="1"/>
</dbReference>
<feature type="transmembrane region" description="Helical" evidence="1">
    <location>
        <begin position="29"/>
        <end position="45"/>
    </location>
</feature>
<evidence type="ECO:0000313" key="2">
    <source>
        <dbReference type="EMBL" id="SDB18077.1"/>
    </source>
</evidence>
<keyword evidence="3" id="KW-1185">Reference proteome</keyword>
<feature type="transmembrane region" description="Helical" evidence="1">
    <location>
        <begin position="119"/>
        <end position="137"/>
    </location>
</feature>
<comment type="similarity">
    <text evidence="1">Belongs to the vitamin uptake transporter (VUT/ECF) (TC 2.A.88) family. Q precursor transporter subfamily.</text>
</comment>
<dbReference type="Proteomes" id="UP000198771">
    <property type="component" value="Unassembled WGS sequence"/>
</dbReference>
<dbReference type="Pfam" id="PF02592">
    <property type="entry name" value="Vut_1"/>
    <property type="match status" value="1"/>
</dbReference>
<keyword evidence="1" id="KW-0472">Membrane</keyword>
<evidence type="ECO:0000256" key="1">
    <source>
        <dbReference type="HAMAP-Rule" id="MF_02088"/>
    </source>
</evidence>
<dbReference type="AlphaFoldDB" id="A0A1G6BBT0"/>
<keyword evidence="1" id="KW-1133">Transmembrane helix</keyword>